<dbReference type="AlphaFoldDB" id="A0A1F7GHR6"/>
<organism evidence="1 2">
    <name type="scientific">Candidatus Roizmanbacteria bacterium RIFCSPHIGHO2_01_FULL_39_24</name>
    <dbReference type="NCBI Taxonomy" id="1802032"/>
    <lineage>
        <taxon>Bacteria</taxon>
        <taxon>Candidatus Roizmaniibacteriota</taxon>
    </lineage>
</organism>
<evidence type="ECO:0000313" key="1">
    <source>
        <dbReference type="EMBL" id="OGK18435.1"/>
    </source>
</evidence>
<dbReference type="CDD" id="cd02440">
    <property type="entry name" value="AdoMet_MTases"/>
    <property type="match status" value="1"/>
</dbReference>
<comment type="caution">
    <text evidence="1">The sequence shown here is derived from an EMBL/GenBank/DDBJ whole genome shotgun (WGS) entry which is preliminary data.</text>
</comment>
<dbReference type="PANTHER" id="PTHR43861:SF6">
    <property type="entry name" value="METHYLTRANSFERASE TYPE 11"/>
    <property type="match status" value="1"/>
</dbReference>
<dbReference type="EMBL" id="MFZH01000032">
    <property type="protein sequence ID" value="OGK18435.1"/>
    <property type="molecule type" value="Genomic_DNA"/>
</dbReference>
<gene>
    <name evidence="1" type="ORF">A2799_03940</name>
</gene>
<protein>
    <recommendedName>
        <fullName evidence="3">Methyltransferase type 11 domain-containing protein</fullName>
    </recommendedName>
</protein>
<accession>A0A1F7GHR6</accession>
<proteinExistence type="predicted"/>
<dbReference type="InterPro" id="IPR029063">
    <property type="entry name" value="SAM-dependent_MTases_sf"/>
</dbReference>
<dbReference type="Gene3D" id="3.40.50.150">
    <property type="entry name" value="Vaccinia Virus protein VP39"/>
    <property type="match status" value="1"/>
</dbReference>
<reference evidence="1 2" key="1">
    <citation type="journal article" date="2016" name="Nat. Commun.">
        <title>Thousands of microbial genomes shed light on interconnected biogeochemical processes in an aquifer system.</title>
        <authorList>
            <person name="Anantharaman K."/>
            <person name="Brown C.T."/>
            <person name="Hug L.A."/>
            <person name="Sharon I."/>
            <person name="Castelle C.J."/>
            <person name="Probst A.J."/>
            <person name="Thomas B.C."/>
            <person name="Singh A."/>
            <person name="Wilkins M.J."/>
            <person name="Karaoz U."/>
            <person name="Brodie E.L."/>
            <person name="Williams K.H."/>
            <person name="Hubbard S.S."/>
            <person name="Banfield J.F."/>
        </authorList>
    </citation>
    <scope>NUCLEOTIDE SEQUENCE [LARGE SCALE GENOMIC DNA]</scope>
</reference>
<evidence type="ECO:0000313" key="2">
    <source>
        <dbReference type="Proteomes" id="UP000176850"/>
    </source>
</evidence>
<name>A0A1F7GHR6_9BACT</name>
<dbReference type="PANTHER" id="PTHR43861">
    <property type="entry name" value="TRANS-ACONITATE 2-METHYLTRANSFERASE-RELATED"/>
    <property type="match status" value="1"/>
</dbReference>
<sequence length="246" mass="28845">MKSHFIREIGEMENTHWWHRTKRELISNIVRKQVGENEKKLKILEIGAGTGMLIKEFAHDSITFALDRNKSALALCKINGIEHIIRADFGTYEDYKKNYFDIIVAGDVLEHLEDDMAAVRKVFSMLKKGGLFVIHVPADPKLFSYWDRALSHFRRYEKKELERLLKKNKFNISFISYRLSALHPFVSFFRKIKSNKNQTEESSDFDHLGIMNEPLYRFTKFEDTLILSKRIKPKTGLSLFAIAQKK</sequence>
<dbReference type="SUPFAM" id="SSF53335">
    <property type="entry name" value="S-adenosyl-L-methionine-dependent methyltransferases"/>
    <property type="match status" value="1"/>
</dbReference>
<evidence type="ECO:0008006" key="3">
    <source>
        <dbReference type="Google" id="ProtNLM"/>
    </source>
</evidence>
<dbReference type="Pfam" id="PF13489">
    <property type="entry name" value="Methyltransf_23"/>
    <property type="match status" value="1"/>
</dbReference>
<dbReference type="Proteomes" id="UP000176850">
    <property type="component" value="Unassembled WGS sequence"/>
</dbReference>